<reference evidence="2" key="2">
    <citation type="submission" date="2025-08" db="UniProtKB">
        <authorList>
            <consortium name="Ensembl"/>
        </authorList>
    </citation>
    <scope>IDENTIFICATION</scope>
</reference>
<sequence length="122" mass="13499">MNQSEIPSERLSLPSSQTDGKLANRDSGIDSISSPSHSEELCFAGVDDGGVAYPCSPALLPRLSTRRRREFSEEGDSDLEEEAELTLVLPPAKTDRQDSTEWITYYLIFSAWHMSMNNSNTG</sequence>
<reference evidence="2" key="1">
    <citation type="submission" date="2019-06" db="EMBL/GenBank/DDBJ databases">
        <authorList>
            <consortium name="Wellcome Sanger Institute Data Sharing"/>
        </authorList>
    </citation>
    <scope>NUCLEOTIDE SEQUENCE [LARGE SCALE GENOMIC DNA]</scope>
</reference>
<dbReference type="InParanoid" id="A0A673A8F3"/>
<evidence type="ECO:0000313" key="3">
    <source>
        <dbReference type="Proteomes" id="UP000472271"/>
    </source>
</evidence>
<feature type="region of interest" description="Disordered" evidence="1">
    <location>
        <begin position="1"/>
        <end position="36"/>
    </location>
</feature>
<dbReference type="Ensembl" id="ENSSORT00005026613.1">
    <property type="protein sequence ID" value="ENSSORP00005025845.1"/>
    <property type="gene ID" value="ENSSORG00005012421.1"/>
</dbReference>
<evidence type="ECO:0000256" key="1">
    <source>
        <dbReference type="SAM" id="MobiDB-lite"/>
    </source>
</evidence>
<proteinExistence type="predicted"/>
<keyword evidence="3" id="KW-1185">Reference proteome</keyword>
<reference evidence="2" key="3">
    <citation type="submission" date="2025-09" db="UniProtKB">
        <authorList>
            <consortium name="Ensembl"/>
        </authorList>
    </citation>
    <scope>IDENTIFICATION</scope>
</reference>
<protein>
    <submittedName>
        <fullName evidence="2">Uncharacterized protein</fullName>
    </submittedName>
</protein>
<organism evidence="2 3">
    <name type="scientific">Sphaeramia orbicularis</name>
    <name type="common">orbiculate cardinalfish</name>
    <dbReference type="NCBI Taxonomy" id="375764"/>
    <lineage>
        <taxon>Eukaryota</taxon>
        <taxon>Metazoa</taxon>
        <taxon>Chordata</taxon>
        <taxon>Craniata</taxon>
        <taxon>Vertebrata</taxon>
        <taxon>Euteleostomi</taxon>
        <taxon>Actinopterygii</taxon>
        <taxon>Neopterygii</taxon>
        <taxon>Teleostei</taxon>
        <taxon>Neoteleostei</taxon>
        <taxon>Acanthomorphata</taxon>
        <taxon>Gobiaria</taxon>
        <taxon>Kurtiformes</taxon>
        <taxon>Apogonoidei</taxon>
        <taxon>Apogonidae</taxon>
        <taxon>Apogoninae</taxon>
        <taxon>Sphaeramia</taxon>
    </lineage>
</organism>
<evidence type="ECO:0000313" key="2">
    <source>
        <dbReference type="Ensembl" id="ENSSORP00005025845.1"/>
    </source>
</evidence>
<dbReference type="AlphaFoldDB" id="A0A673A8F3"/>
<dbReference type="Proteomes" id="UP000472271">
    <property type="component" value="Chromosome 7"/>
</dbReference>
<name>A0A673A8F3_9TELE</name>
<accession>A0A673A8F3</accession>